<evidence type="ECO:0000259" key="2">
    <source>
        <dbReference type="PROSITE" id="PS51202"/>
    </source>
</evidence>
<keyword evidence="4" id="KW-1185">Reference proteome</keyword>
<dbReference type="SUPFAM" id="SSF116726">
    <property type="entry name" value="TrkA C-terminal domain-like"/>
    <property type="match status" value="1"/>
</dbReference>
<dbReference type="InterPro" id="IPR003148">
    <property type="entry name" value="RCK_N"/>
</dbReference>
<dbReference type="Gene3D" id="3.40.50.720">
    <property type="entry name" value="NAD(P)-binding Rossmann-like Domain"/>
    <property type="match status" value="1"/>
</dbReference>
<dbReference type="PROSITE" id="PS51202">
    <property type="entry name" value="RCK_C"/>
    <property type="match status" value="1"/>
</dbReference>
<evidence type="ECO:0000313" key="3">
    <source>
        <dbReference type="EMBL" id="MCU0105419.1"/>
    </source>
</evidence>
<dbReference type="InterPro" id="IPR006037">
    <property type="entry name" value="RCK_C"/>
</dbReference>
<proteinExistence type="predicted"/>
<dbReference type="InterPro" id="IPR036291">
    <property type="entry name" value="NAD(P)-bd_dom_sf"/>
</dbReference>
<evidence type="ECO:0000259" key="1">
    <source>
        <dbReference type="PROSITE" id="PS51201"/>
    </source>
</evidence>
<evidence type="ECO:0000313" key="4">
    <source>
        <dbReference type="Proteomes" id="UP001209076"/>
    </source>
</evidence>
<sequence length="217" mass="24155">MKKTYLVIGMDTFGIALCEELTTLGADVIALDKKEEAINRVTGIVENAVIGDSTDINVLREIGAQHADHVIVSIPGNVENSILTTMILSEMKVPKITVKVDNDYHAKVAEKVGATEVVSSEKSAGRRLARRLLSDNVLDYYNITDDYGVYEIFIGEDFKSVKIVDLDIRNRFDVNILLIKRGKNVILPKADSELRSKDIVIVLGKHDRMSKFQSILH</sequence>
<dbReference type="SUPFAM" id="SSF51735">
    <property type="entry name" value="NAD(P)-binding Rossmann-fold domains"/>
    <property type="match status" value="1"/>
</dbReference>
<organism evidence="3 4">
    <name type="scientific">Paracholeplasma vituli</name>
    <dbReference type="NCBI Taxonomy" id="69473"/>
    <lineage>
        <taxon>Bacteria</taxon>
        <taxon>Bacillati</taxon>
        <taxon>Mycoplasmatota</taxon>
        <taxon>Mollicutes</taxon>
        <taxon>Acholeplasmatales</taxon>
        <taxon>Acholeplasmataceae</taxon>
        <taxon>Paracholeplasma</taxon>
    </lineage>
</organism>
<gene>
    <name evidence="3" type="ORF">N7603_07090</name>
</gene>
<dbReference type="PROSITE" id="PS51201">
    <property type="entry name" value="RCK_N"/>
    <property type="match status" value="1"/>
</dbReference>
<dbReference type="Pfam" id="PF02254">
    <property type="entry name" value="TrkA_N"/>
    <property type="match status" value="1"/>
</dbReference>
<dbReference type="PANTHER" id="PTHR43833">
    <property type="entry name" value="POTASSIUM CHANNEL PROTEIN 2-RELATED-RELATED"/>
    <property type="match status" value="1"/>
</dbReference>
<dbReference type="Pfam" id="PF02080">
    <property type="entry name" value="TrkA_C"/>
    <property type="match status" value="1"/>
</dbReference>
<dbReference type="InterPro" id="IPR036721">
    <property type="entry name" value="RCK_C_sf"/>
</dbReference>
<accession>A0ABT2PWU2</accession>
<feature type="domain" description="RCK C-terminal" evidence="2">
    <location>
        <begin position="135"/>
        <end position="217"/>
    </location>
</feature>
<dbReference type="Proteomes" id="UP001209076">
    <property type="component" value="Unassembled WGS sequence"/>
</dbReference>
<comment type="caution">
    <text evidence="3">The sequence shown here is derived from an EMBL/GenBank/DDBJ whole genome shotgun (WGS) entry which is preliminary data.</text>
</comment>
<protein>
    <submittedName>
        <fullName evidence="3">TrkA family potassium uptake protein</fullName>
    </submittedName>
</protein>
<dbReference type="RefSeq" id="WP_262096730.1">
    <property type="nucleotide sequence ID" value="NZ_JAOEGN010000013.1"/>
</dbReference>
<dbReference type="InterPro" id="IPR050721">
    <property type="entry name" value="Trk_Ktr_HKT_K-transport"/>
</dbReference>
<reference evidence="4" key="1">
    <citation type="submission" date="2023-07" db="EMBL/GenBank/DDBJ databases">
        <title>Novel Mycoplasma species identified in domestic and wild animals.</title>
        <authorList>
            <person name="Volokhov D.V."/>
            <person name="Furtak V.A."/>
            <person name="Zagorodnyaya T.A."/>
        </authorList>
    </citation>
    <scope>NUCLEOTIDE SEQUENCE [LARGE SCALE GENOMIC DNA]</scope>
    <source>
        <strain evidence="4">92-19</strain>
    </source>
</reference>
<feature type="domain" description="RCK N-terminal" evidence="1">
    <location>
        <begin position="2"/>
        <end position="119"/>
    </location>
</feature>
<name>A0ABT2PWU2_9MOLU</name>
<dbReference type="EMBL" id="JAOEGN010000013">
    <property type="protein sequence ID" value="MCU0105419.1"/>
    <property type="molecule type" value="Genomic_DNA"/>
</dbReference>
<dbReference type="PANTHER" id="PTHR43833:SF7">
    <property type="entry name" value="KTR SYSTEM POTASSIUM UPTAKE PROTEIN C"/>
    <property type="match status" value="1"/>
</dbReference>
<dbReference type="Gene3D" id="3.30.70.1450">
    <property type="entry name" value="Regulator of K+ conductance, C-terminal domain"/>
    <property type="match status" value="1"/>
</dbReference>